<feature type="region of interest" description="Disordered" evidence="1">
    <location>
        <begin position="48"/>
        <end position="83"/>
    </location>
</feature>
<name>A0A7R8CD67_LEPSM</name>
<evidence type="ECO:0000313" key="2">
    <source>
        <dbReference type="EMBL" id="CAF2773444.1"/>
    </source>
</evidence>
<protein>
    <submittedName>
        <fullName evidence="2">(salmon louse) hypothetical protein</fullName>
    </submittedName>
</protein>
<reference evidence="2" key="1">
    <citation type="submission" date="2021-02" db="EMBL/GenBank/DDBJ databases">
        <authorList>
            <person name="Bekaert M."/>
        </authorList>
    </citation>
    <scope>NUCLEOTIDE SEQUENCE</scope>
    <source>
        <strain evidence="2">IoA-00</strain>
    </source>
</reference>
<dbReference type="EMBL" id="HG994580">
    <property type="protein sequence ID" value="CAF2773444.1"/>
    <property type="molecule type" value="Genomic_DNA"/>
</dbReference>
<keyword evidence="3" id="KW-1185">Reference proteome</keyword>
<sequence length="139" mass="15455">MLQYGRNLNTINTFPDKVEIDDKSRDLGNLNSDNGFVGSGRGMLKITQTKGLIPPERETDRSSVGSEPIQDSDKGETNDTDLGKEVITASSESVLIPPQHLEDDDKYFTSFIEELSKKDSANSEIPEGAGRRRHYPGYY</sequence>
<accession>A0A7R8CD67</accession>
<gene>
    <name evidence="2" type="ORF">LSAA_990</name>
</gene>
<proteinExistence type="predicted"/>
<organism evidence="2 3">
    <name type="scientific">Lepeophtheirus salmonis</name>
    <name type="common">Salmon louse</name>
    <name type="synonym">Caligus salmonis</name>
    <dbReference type="NCBI Taxonomy" id="72036"/>
    <lineage>
        <taxon>Eukaryota</taxon>
        <taxon>Metazoa</taxon>
        <taxon>Ecdysozoa</taxon>
        <taxon>Arthropoda</taxon>
        <taxon>Crustacea</taxon>
        <taxon>Multicrustacea</taxon>
        <taxon>Hexanauplia</taxon>
        <taxon>Copepoda</taxon>
        <taxon>Siphonostomatoida</taxon>
        <taxon>Caligidae</taxon>
        <taxon>Lepeophtheirus</taxon>
    </lineage>
</organism>
<dbReference type="Proteomes" id="UP000675881">
    <property type="component" value="Chromosome 1"/>
</dbReference>
<evidence type="ECO:0000313" key="3">
    <source>
        <dbReference type="Proteomes" id="UP000675881"/>
    </source>
</evidence>
<evidence type="ECO:0000256" key="1">
    <source>
        <dbReference type="SAM" id="MobiDB-lite"/>
    </source>
</evidence>
<feature type="region of interest" description="Disordered" evidence="1">
    <location>
        <begin position="117"/>
        <end position="139"/>
    </location>
</feature>
<feature type="compositionally biased region" description="Basic and acidic residues" evidence="1">
    <location>
        <begin position="71"/>
        <end position="83"/>
    </location>
</feature>
<dbReference type="AlphaFoldDB" id="A0A7R8CD67"/>